<dbReference type="Gene3D" id="2.60.40.3170">
    <property type="match status" value="1"/>
</dbReference>
<feature type="domain" description="Tripeptidyl-peptidase II galactose-binding" evidence="14">
    <location>
        <begin position="681"/>
        <end position="779"/>
    </location>
</feature>
<evidence type="ECO:0000256" key="9">
    <source>
        <dbReference type="SAM" id="Coils"/>
    </source>
</evidence>
<dbReference type="InterPro" id="IPR046940">
    <property type="entry name" value="TPPII_Ig-like_sf"/>
</dbReference>
<feature type="active site" description="Charge relay system" evidence="8">
    <location>
        <position position="46"/>
    </location>
</feature>
<keyword evidence="7 8" id="KW-0720">Serine protease</keyword>
<evidence type="ECO:0000256" key="10">
    <source>
        <dbReference type="SAM" id="MobiDB-lite"/>
    </source>
</evidence>
<dbReference type="Proteomes" id="UP000245699">
    <property type="component" value="Unassembled WGS sequence"/>
</dbReference>
<evidence type="ECO:0000256" key="7">
    <source>
        <dbReference type="ARBA" id="ARBA00022825"/>
    </source>
</evidence>
<feature type="coiled-coil region" evidence="9">
    <location>
        <begin position="149"/>
        <end position="199"/>
    </location>
</feature>
<accession>A0A2T9YB53</accession>
<keyword evidence="9" id="KW-0175">Coiled coil</keyword>
<dbReference type="PROSITE" id="PS00138">
    <property type="entry name" value="SUBTILASE_SER"/>
    <property type="match status" value="1"/>
</dbReference>
<dbReference type="InterPro" id="IPR015500">
    <property type="entry name" value="Peptidase_S8_subtilisin-rel"/>
</dbReference>
<evidence type="ECO:0000259" key="11">
    <source>
        <dbReference type="Pfam" id="PF00082"/>
    </source>
</evidence>
<dbReference type="SUPFAM" id="SSF52743">
    <property type="entry name" value="Subtilisin-like"/>
    <property type="match status" value="1"/>
</dbReference>
<dbReference type="InterPro" id="IPR046939">
    <property type="entry name" value="TPPII_C_sf"/>
</dbReference>
<sequence>MPTCADIPIPNFPFEGLVPTDDTQASSFIQKHPNYDGRNTVVAILDTGIDPGAAGMQTTTDGKPKLIDIVDCTGSGDVHMSEDIPIEKQTDENQKEQLFVIGASGKKLLISPNWNIPTGKVRVGLKMLYDLTPDTLTNSIKKDRKKIHMNKHKELVHKIRNQLLELEKSQPNKSDSEIVNKKKEELDAQLEALKSLESKYEDFGPELDCIVFHDGSNYRAVVNTTSGNDLSGLEPFADYKLERQYGVLLKSSLFNYSVKIYDEGKLLSIVTTAGSHGSHVAGISTGYHPDSPEMNGAAPGAQVISLKIGDHRLGSLEVGTGLTRASNSIIEHKADLANMSYGEATSIADNGQWIDLLKSHVIRRHLCIFVSSAGNEGPGLSTLGAPGGTTDDVIGVGAFVGHQQMRANYHMLKTVGETSYTWSSMGPSYDGARGATIYGPGSAVACYPEYTLKKYEMINGTSMSSPNVCGCLSLLVSGMKALGIRVTPYRVRRAIIQTGKDVGDILKVGFIQVEKAWNYLVEQKENNSLDVAYKSIIDSRKAARGIYYREINECSRLNVEDVTIVPKFLSEPELDDEGPAGDESRERVRRELYQFDKRLVLVSTKTWIKVPDCLYTNSTGRSFRLSVDCKSLEAGKFHFGEIQAFDTDNIESGAVFTIPVAVAKPVTVDYSAEIVYKNLSFKPVELKRMYIHVPLSANKMNVTITSKNTSASAPANFVINACQLLLGERFTLYEYQRYFKIAQGSYISGEDGTQTEKHHIDVQGGVTLELVIGQFWSQFDCHDIDLKLEFNGLQIQSASTNSSGLFIDGNNPSTKVTVVSHLRSTDKVTPKISFKTTKRPILPQKSEIITLSNERDVLPNKSRVYGLLLTYKVTLKKGKVRVSFPACDNYIYDSWFEDKMLQIFNANKMRLGVYSVYPKAIDISNNGDYYLQVLVRHENVSEIEKLKNSPVFINMDITPISPTISKSFSGAVVGSNGNISSANVSKGESLSFYIGGLKPDSLGNIVNPGDLLEGTLSFGHQTLRSFNVQCLAPLKSKPKTNSGAHHDSSTPKEDVKVEKTPEDNKSPPGQQAPAEEPKNNNEVDKMNKAITEMKIKWISKIKDKEAQNKLIDELTKENPENYKLFEEIMRLHDPNPEKGFNFLSLKQSDIKIQEICESSLNLLSSATKIIDGMDMKTLALQTKGSKRKNASKAETEAREEHEKNKKILVAALLRKCRALISIYYAKQLSQNLANTNQLSEKDGKTIVADPNVSKLPEVTEENINAAIDEYEKWAVDDTKSDSKKKALTGNPEYMYVVSGKEYISKNLGKALLNINKYLSDLELTDSNLEKYRNAWDCKVKIIEELGWESWVENYESNKYFIFSKDFAKF</sequence>
<feature type="compositionally biased region" description="Basic and acidic residues" evidence="10">
    <location>
        <begin position="1044"/>
        <end position="1065"/>
    </location>
</feature>
<evidence type="ECO:0000256" key="5">
    <source>
        <dbReference type="ARBA" id="ARBA00022670"/>
    </source>
</evidence>
<evidence type="ECO:0000256" key="6">
    <source>
        <dbReference type="ARBA" id="ARBA00022801"/>
    </source>
</evidence>
<dbReference type="GO" id="GO:0004252">
    <property type="term" value="F:serine-type endopeptidase activity"/>
    <property type="evidence" value="ECO:0007669"/>
    <property type="project" value="UniProtKB-UniRule"/>
</dbReference>
<dbReference type="InterPro" id="IPR048383">
    <property type="entry name" value="TPPII_Ig-like-1"/>
</dbReference>
<dbReference type="GO" id="GO:0006508">
    <property type="term" value="P:proteolysis"/>
    <property type="evidence" value="ECO:0007669"/>
    <property type="project" value="UniProtKB-KW"/>
</dbReference>
<feature type="domain" description="Peptidase S8/S53" evidence="11">
    <location>
        <begin position="37"/>
        <end position="502"/>
    </location>
</feature>
<dbReference type="STRING" id="61424.A0A2T9YB53"/>
<dbReference type="Pfam" id="PF21223">
    <property type="entry name" value="TPPII_Ig-like-1"/>
    <property type="match status" value="1"/>
</dbReference>
<organism evidence="15 16">
    <name type="scientific">Furculomyces boomerangus</name>
    <dbReference type="NCBI Taxonomy" id="61424"/>
    <lineage>
        <taxon>Eukaryota</taxon>
        <taxon>Fungi</taxon>
        <taxon>Fungi incertae sedis</taxon>
        <taxon>Zoopagomycota</taxon>
        <taxon>Kickxellomycotina</taxon>
        <taxon>Harpellomycetes</taxon>
        <taxon>Harpellales</taxon>
        <taxon>Harpellaceae</taxon>
        <taxon>Furculomyces</taxon>
    </lineage>
</organism>
<evidence type="ECO:0000259" key="12">
    <source>
        <dbReference type="Pfam" id="PF12580"/>
    </source>
</evidence>
<name>A0A2T9YB53_9FUNG</name>
<dbReference type="Pfam" id="PF21316">
    <property type="entry name" value="TPPII_GBD"/>
    <property type="match status" value="1"/>
</dbReference>
<keyword evidence="16" id="KW-1185">Reference proteome</keyword>
<dbReference type="InterPro" id="IPR023828">
    <property type="entry name" value="Peptidase_S8_Ser-AS"/>
</dbReference>
<dbReference type="GO" id="GO:0005829">
    <property type="term" value="C:cytosol"/>
    <property type="evidence" value="ECO:0007669"/>
    <property type="project" value="TreeGrafter"/>
</dbReference>
<dbReference type="InterPro" id="IPR050131">
    <property type="entry name" value="Peptidase_S8_subtilisin-like"/>
</dbReference>
<dbReference type="Gene3D" id="1.25.40.710">
    <property type="match status" value="1"/>
</dbReference>
<gene>
    <name evidence="15" type="ORF">BB559_005058</name>
</gene>
<dbReference type="Gene3D" id="6.10.250.3080">
    <property type="match status" value="1"/>
</dbReference>
<dbReference type="InterPro" id="IPR048384">
    <property type="entry name" value="TPPII_GBD"/>
</dbReference>
<evidence type="ECO:0000256" key="2">
    <source>
        <dbReference type="ARBA" id="ARBA00011073"/>
    </source>
</evidence>
<dbReference type="InterPro" id="IPR036852">
    <property type="entry name" value="Peptidase_S8/S53_dom_sf"/>
</dbReference>
<reference evidence="15 16" key="1">
    <citation type="journal article" date="2018" name="MBio">
        <title>Comparative Genomics Reveals the Core Gene Toolbox for the Fungus-Insect Symbiosis.</title>
        <authorList>
            <person name="Wang Y."/>
            <person name="Stata M."/>
            <person name="Wang W."/>
            <person name="Stajich J.E."/>
            <person name="White M.M."/>
            <person name="Moncalvo J.M."/>
        </authorList>
    </citation>
    <scope>NUCLEOTIDE SEQUENCE [LARGE SCALE GENOMIC DNA]</scope>
    <source>
        <strain evidence="15 16">AUS-77-4</strain>
    </source>
</reference>
<dbReference type="EC" id="3.4.14.10" evidence="3"/>
<evidence type="ECO:0000259" key="14">
    <source>
        <dbReference type="Pfam" id="PF21316"/>
    </source>
</evidence>
<evidence type="ECO:0000313" key="15">
    <source>
        <dbReference type="EMBL" id="PVU89550.1"/>
    </source>
</evidence>
<dbReference type="PRINTS" id="PR00723">
    <property type="entry name" value="SUBTILISIN"/>
</dbReference>
<dbReference type="PANTHER" id="PTHR43806:SF14">
    <property type="entry name" value="TRIPEPTIDYL-PEPTIDASE 2"/>
    <property type="match status" value="1"/>
</dbReference>
<keyword evidence="6 8" id="KW-0378">Hydrolase</keyword>
<proteinExistence type="inferred from homology"/>
<comment type="similarity">
    <text evidence="2 8">Belongs to the peptidase S8 family.</text>
</comment>
<evidence type="ECO:0000256" key="1">
    <source>
        <dbReference type="ARBA" id="ARBA00001910"/>
    </source>
</evidence>
<evidence type="ECO:0000259" key="13">
    <source>
        <dbReference type="Pfam" id="PF21223"/>
    </source>
</evidence>
<dbReference type="Pfam" id="PF00082">
    <property type="entry name" value="Peptidase_S8"/>
    <property type="match status" value="1"/>
</dbReference>
<dbReference type="Pfam" id="PF12580">
    <property type="entry name" value="TPPII"/>
    <property type="match status" value="1"/>
</dbReference>
<feature type="compositionally biased region" description="Basic and acidic residues" evidence="10">
    <location>
        <begin position="1075"/>
        <end position="1085"/>
    </location>
</feature>
<keyword evidence="4" id="KW-0031">Aminopeptidase</keyword>
<evidence type="ECO:0000313" key="16">
    <source>
        <dbReference type="Proteomes" id="UP000245699"/>
    </source>
</evidence>
<dbReference type="PANTHER" id="PTHR43806">
    <property type="entry name" value="PEPTIDASE S8"/>
    <property type="match status" value="1"/>
</dbReference>
<feature type="domain" description="Tripeptidyl peptidase II second Ig-like" evidence="12">
    <location>
        <begin position="822"/>
        <end position="1002"/>
    </location>
</feature>
<protein>
    <recommendedName>
        <fullName evidence="3">tripeptidyl-peptidase II</fullName>
        <ecNumber evidence="3">3.4.14.10</ecNumber>
    </recommendedName>
</protein>
<dbReference type="PROSITE" id="PS51892">
    <property type="entry name" value="SUBTILASE"/>
    <property type="match status" value="1"/>
</dbReference>
<feature type="region of interest" description="Disordered" evidence="10">
    <location>
        <begin position="1035"/>
        <end position="1085"/>
    </location>
</feature>
<feature type="active site" description="Charge relay system" evidence="8">
    <location>
        <position position="462"/>
    </location>
</feature>
<keyword evidence="5 8" id="KW-0645">Protease</keyword>
<dbReference type="InterPro" id="IPR022229">
    <property type="entry name" value="TPPII_Ig-like-2"/>
</dbReference>
<evidence type="ECO:0000256" key="3">
    <source>
        <dbReference type="ARBA" id="ARBA00012462"/>
    </source>
</evidence>
<dbReference type="Gene3D" id="3.40.50.200">
    <property type="entry name" value="Peptidase S8/S53 domain"/>
    <property type="match status" value="2"/>
</dbReference>
<comment type="caution">
    <text evidence="15">The sequence shown here is derived from an EMBL/GenBank/DDBJ whole genome shotgun (WGS) entry which is preliminary data.</text>
</comment>
<evidence type="ECO:0000256" key="8">
    <source>
        <dbReference type="PROSITE-ProRule" id="PRU01240"/>
    </source>
</evidence>
<dbReference type="GO" id="GO:0008240">
    <property type="term" value="F:tripeptidyl-peptidase activity"/>
    <property type="evidence" value="ECO:0007669"/>
    <property type="project" value="UniProtKB-EC"/>
</dbReference>
<dbReference type="EMBL" id="MBFT01000535">
    <property type="protein sequence ID" value="PVU89550.1"/>
    <property type="molecule type" value="Genomic_DNA"/>
</dbReference>
<dbReference type="GO" id="GO:0004177">
    <property type="term" value="F:aminopeptidase activity"/>
    <property type="evidence" value="ECO:0007669"/>
    <property type="project" value="UniProtKB-KW"/>
</dbReference>
<feature type="active site" description="Charge relay system" evidence="8">
    <location>
        <position position="276"/>
    </location>
</feature>
<dbReference type="OrthoDB" id="10256524at2759"/>
<dbReference type="InterPro" id="IPR000209">
    <property type="entry name" value="Peptidase_S8/S53_dom"/>
</dbReference>
<evidence type="ECO:0000256" key="4">
    <source>
        <dbReference type="ARBA" id="ARBA00022438"/>
    </source>
</evidence>
<comment type="catalytic activity">
    <reaction evidence="1">
        <text>Release of an N-terminal tripeptide from a polypeptide.</text>
        <dbReference type="EC" id="3.4.14.10"/>
    </reaction>
</comment>
<feature type="domain" description="Tripeptidyl-peptidase II first Ig-like" evidence="13">
    <location>
        <begin position="540"/>
        <end position="662"/>
    </location>
</feature>